<dbReference type="EMBL" id="JBHSLU010000017">
    <property type="protein sequence ID" value="MFC5505422.1"/>
    <property type="molecule type" value="Genomic_DNA"/>
</dbReference>
<dbReference type="Proteomes" id="UP001596060">
    <property type="component" value="Unassembled WGS sequence"/>
</dbReference>
<comment type="caution">
    <text evidence="1">The sequence shown here is derived from an EMBL/GenBank/DDBJ whole genome shotgun (WGS) entry which is preliminary data.</text>
</comment>
<accession>A0ABW0P034</accession>
<proteinExistence type="predicted"/>
<evidence type="ECO:0000313" key="2">
    <source>
        <dbReference type="Proteomes" id="UP001596060"/>
    </source>
</evidence>
<gene>
    <name evidence="1" type="ORF">ACFPN9_09140</name>
</gene>
<dbReference type="RefSeq" id="WP_068204537.1">
    <property type="nucleotide sequence ID" value="NZ_JBHSLU010000017.1"/>
</dbReference>
<evidence type="ECO:0000313" key="1">
    <source>
        <dbReference type="EMBL" id="MFC5505422.1"/>
    </source>
</evidence>
<keyword evidence="2" id="KW-1185">Reference proteome</keyword>
<reference evidence="2" key="1">
    <citation type="journal article" date="2019" name="Int. J. Syst. Evol. Microbiol.">
        <title>The Global Catalogue of Microorganisms (GCM) 10K type strain sequencing project: providing services to taxonomists for standard genome sequencing and annotation.</title>
        <authorList>
            <consortium name="The Broad Institute Genomics Platform"/>
            <consortium name="The Broad Institute Genome Sequencing Center for Infectious Disease"/>
            <person name="Wu L."/>
            <person name="Ma J."/>
        </authorList>
    </citation>
    <scope>NUCLEOTIDE SEQUENCE [LARGE SCALE GENOMIC DNA]</scope>
    <source>
        <strain evidence="2">CCUG 43117</strain>
    </source>
</reference>
<protein>
    <submittedName>
        <fullName evidence="1">Uncharacterized protein</fullName>
    </submittedName>
</protein>
<organism evidence="1 2">
    <name type="scientific">Bosea massiliensis</name>
    <dbReference type="NCBI Taxonomy" id="151419"/>
    <lineage>
        <taxon>Bacteria</taxon>
        <taxon>Pseudomonadati</taxon>
        <taxon>Pseudomonadota</taxon>
        <taxon>Alphaproteobacteria</taxon>
        <taxon>Hyphomicrobiales</taxon>
        <taxon>Boseaceae</taxon>
        <taxon>Bosea</taxon>
    </lineage>
</organism>
<sequence>MTSHMRQYAIAVDGPVAPGTLLRLSEDALRALEPQAVGTVNYRNYELRRRSEIALKVAEHLLDTGVEQAKHAGPFSTEIFDDGQMVKVKAGAVRFSTHPKVGRDGEIVPRDFSVRVWHAYSGHIMDHRDDEIVDPTVHWVGRGGYFFWTHANNVEAIST</sequence>
<name>A0ABW0P034_9HYPH</name>